<dbReference type="AlphaFoldDB" id="A0AAF0Q843"/>
<evidence type="ECO:0000313" key="1">
    <source>
        <dbReference type="EMBL" id="WMV18779.1"/>
    </source>
</evidence>
<protein>
    <submittedName>
        <fullName evidence="1">Uncharacterized protein</fullName>
    </submittedName>
</protein>
<gene>
    <name evidence="1" type="ORF">MTR67_012164</name>
</gene>
<sequence>MSGRKKMSRIRMCGWKKGRTNFCKLFNYIAENLDSSVQLTHELSTQIWKEKVVGRTHKGKVYGLGSENDVRRIQSGLECIGSSLLTPNFDPPRYRLVFELLSF</sequence>
<keyword evidence="2" id="KW-1185">Reference proteome</keyword>
<name>A0AAF0Q843_SOLVR</name>
<dbReference type="EMBL" id="CP133614">
    <property type="protein sequence ID" value="WMV18779.1"/>
    <property type="molecule type" value="Genomic_DNA"/>
</dbReference>
<dbReference type="Proteomes" id="UP001234989">
    <property type="component" value="Chromosome 3"/>
</dbReference>
<accession>A0AAF0Q843</accession>
<organism evidence="1 2">
    <name type="scientific">Solanum verrucosum</name>
    <dbReference type="NCBI Taxonomy" id="315347"/>
    <lineage>
        <taxon>Eukaryota</taxon>
        <taxon>Viridiplantae</taxon>
        <taxon>Streptophyta</taxon>
        <taxon>Embryophyta</taxon>
        <taxon>Tracheophyta</taxon>
        <taxon>Spermatophyta</taxon>
        <taxon>Magnoliopsida</taxon>
        <taxon>eudicotyledons</taxon>
        <taxon>Gunneridae</taxon>
        <taxon>Pentapetalae</taxon>
        <taxon>asterids</taxon>
        <taxon>lamiids</taxon>
        <taxon>Solanales</taxon>
        <taxon>Solanaceae</taxon>
        <taxon>Solanoideae</taxon>
        <taxon>Solaneae</taxon>
        <taxon>Solanum</taxon>
    </lineage>
</organism>
<reference evidence="1" key="1">
    <citation type="submission" date="2023-08" db="EMBL/GenBank/DDBJ databases">
        <title>A de novo genome assembly of Solanum verrucosum Schlechtendal, a Mexican diploid species geographically isolated from the other diploid A-genome species in potato relatives.</title>
        <authorList>
            <person name="Hosaka K."/>
        </authorList>
    </citation>
    <scope>NUCLEOTIDE SEQUENCE</scope>
    <source>
        <tissue evidence="1">Young leaves</tissue>
    </source>
</reference>
<proteinExistence type="predicted"/>
<evidence type="ECO:0000313" key="2">
    <source>
        <dbReference type="Proteomes" id="UP001234989"/>
    </source>
</evidence>